<evidence type="ECO:0000256" key="9">
    <source>
        <dbReference type="ARBA" id="ARBA00022824"/>
    </source>
</evidence>
<evidence type="ECO:0000256" key="2">
    <source>
        <dbReference type="ARBA" id="ARBA00004922"/>
    </source>
</evidence>
<evidence type="ECO:0000256" key="14">
    <source>
        <dbReference type="ARBA" id="ARBA00045065"/>
    </source>
</evidence>
<evidence type="ECO:0000256" key="6">
    <source>
        <dbReference type="ARBA" id="ARBA00022676"/>
    </source>
</evidence>
<evidence type="ECO:0000313" key="20">
    <source>
        <dbReference type="Proteomes" id="UP001163105"/>
    </source>
</evidence>
<sequence length="1693" mass="187021">MAQTVVILGAGWAGLPLAHKLLKYTAPKTALKVILVTPNSNFFWNVAATRGIIPGEIPDGDLFLPIAPGFEKYGADAFELLLGRAEGIEEATNTVKIVTNAGQRQDVTYTQLIIATGSKMRSGLPLKTIGNDQETLDAWHALQKRIGKAGSIIVAGAGPTGVEVAGELAAKYGSAKSITLIVSGTKPLDGSDAVGSSLIATVESDLRSLGVRLIRNTRVVKDAPDADGDGHRLTLSDGSALAVDCYLPLHGVQVNTSFIPSHLLDVRGNVKQDASLRVAGTSNMWAIGDVGNTEAKQLTVTDAQVIHLAAALDATLTGSGPVPQYSPEGKTMLFLALGRKYATGQIGGWRLWRFLVAWVKGRKLFVDTAPAQAYRDRVPEAQLTYHAQSLAKLSTDVHDHVSAMRPQSKSQRILCEIAHKCNIAARALEEELQFLIIKDEKSRALGAWRVAVMTTWRRPRIQKTEKTLRDCERTLQTTLLEQIFKQGDALALQQSEEFARQDERTRHIISAYSAGQSELSRLIISGEASTRAHINQQSRQVEEVVNALVTHTISTAHASAEGHVSHEIGAATETTQGSLRELSLKFPSMNQRFSDIEPADEGTFSWILDSTGDLSNEEIEAHIQSQREFDSALHWQSYREWEKSGEGFETSSDESSDNRTNHLALRDERIIQKHLESQSSPPWDDFKNWLSPKTKEALELWNPEALILSAFLWKPGSPMQKSTKGVLAESLENGRGAKEEYADWSTQELKDIGLWALRACPSHICVFLDGLDEICDADGPQGILDLIAELRTIPKVKQHLRLHLLTAPDMLTFTRNIAEGVFLWLRIVIRSIRDGLVQGDSYKDLSRRIRELPNFRQVQLAKGAVAKLMVAPRECSYHALGSIVHGAIYQMAYWYDEADLEYVHFLTNLALPSTTLYEFLASFIRQSANPAALATRVLREFHVYYETLPFVFSPPTGSDSIFKSLVSLGADLQMEDFDSRMLGFAHRSSALGSFLEEAVKALSCPVTNKCHAVDRVYLKECLEVLHPEDLPMGRHTCLTLELRRSSDIEPCGAHWEGEVGLWNKYLPADSLTVEVNYAFLLQFIYARLGYEAAGSLPGYQRYHGKIIDFLLTLDCGIGSSSSSAATSPHRHIAFPAAAMAADTCTAPDGTKPFSFGLEPRTLAFVVVLISSTPFLVVFVLPRILARIGLALGWTLRKRTDGRRALLLSLMQEDDSKFRNGAKGDTEKNQSQNAGAGALSGIDIQQKDWDGIVGFFHPFCNAGGGGERVLWAAIRATQTRWPKAKCVVYTGDHDVNKDAILQRVESRFNIHLHPPTINFLYLSKRHWVLASTWPHFTLLGQSFGSMVLAWDAFSLLVPDIFIDTMGYAFALGLSKFLFPTVPTGAYVHYPTISTDMLASLDPTSAVGSLGVNAGKGTGSRGMVKRAYWELFAKLYSWVGSSIDVVMTNSTWTQAHVKSLWGPWREEKEQAHPIAVVYPPCAVSELEQEVEVSEASETKREPVLVYIAQFRPEKNHQLILQSFAEFLKTKSKAAESARLVLIGSVRDDQDSKKVYQLRLLVNELGIKDRVEFHLDASWPEILEWLRRASVGVNGMWNEHFGIGVVEYQAAGLISVVHNSGGPKLDIVVDVDGEPTGYHATSAEEFAAGYEKALSHPNPLQVRKRARTSAKRFTEEEFANKWLAEMDQLVALRGSR</sequence>
<dbReference type="PRINTS" id="PR00368">
    <property type="entry name" value="FADPNR"/>
</dbReference>
<name>A0AB34FUM1_9HYPO</name>
<keyword evidence="7" id="KW-0808">Transferase</keyword>
<dbReference type="Gene3D" id="3.50.50.100">
    <property type="match status" value="1"/>
</dbReference>
<comment type="catalytic activity">
    <reaction evidence="14">
        <text>an alpha-D-Man-(1-&gt;3)-[alpha-D-Man-(1-&gt;6)]-beta-D-Man-(1-&gt;4)-beta-D-GlcNAc-(1-&gt;4)-alpha-D-GlcNAc-diphospho-di-trans,poly-cis-dolichol + 2 GDP-alpha-D-mannose = an alpha-D-Man-(1-&gt;2)-alpha-D-Man-(1-&gt;2)-alpha-D-Man-(1-&gt;3)-[alpha-D-Man-(1-&gt;6)]-beta-D-Man-(1-&gt;4)-beta-D-GlcNAc-(1-&gt;4)-alpha-D-GlcNAc-diphospho-di-trans,poly-cis-dolichol + 2 GDP + 2 H(+)</text>
        <dbReference type="Rhea" id="RHEA:29523"/>
        <dbReference type="Rhea" id="RHEA-COMP:19515"/>
        <dbReference type="Rhea" id="RHEA-COMP:19516"/>
        <dbReference type="ChEBI" id="CHEBI:15378"/>
        <dbReference type="ChEBI" id="CHEBI:57527"/>
        <dbReference type="ChEBI" id="CHEBI:58189"/>
        <dbReference type="ChEBI" id="CHEBI:132511"/>
        <dbReference type="ChEBI" id="CHEBI:132515"/>
        <dbReference type="EC" id="2.4.1.131"/>
    </reaction>
    <physiologicalReaction direction="left-to-right" evidence="14">
        <dbReference type="Rhea" id="RHEA:29524"/>
    </physiologicalReaction>
</comment>
<evidence type="ECO:0000256" key="4">
    <source>
        <dbReference type="ARBA" id="ARBA00012645"/>
    </source>
</evidence>
<dbReference type="GO" id="GO:0005789">
    <property type="term" value="C:endoplasmic reticulum membrane"/>
    <property type="evidence" value="ECO:0007669"/>
    <property type="project" value="UniProtKB-SubCell"/>
</dbReference>
<evidence type="ECO:0000256" key="5">
    <source>
        <dbReference type="ARBA" id="ARBA00022018"/>
    </source>
</evidence>
<dbReference type="InterPro" id="IPR031814">
    <property type="entry name" value="ALG11_N"/>
</dbReference>
<feature type="domain" description="Glycosyl transferase family 1" evidence="16">
    <location>
        <begin position="1495"/>
        <end position="1667"/>
    </location>
</feature>
<protein>
    <recommendedName>
        <fullName evidence="5">GDP-Man:Man(3)GlcNAc(2)-PP-Dol alpha-1,2-mannosyltransferase</fullName>
        <ecNumber evidence="4">2.4.1.131</ecNumber>
    </recommendedName>
    <alternativeName>
        <fullName evidence="12">Asparagine-linked glycosylation protein 11</fullName>
    </alternativeName>
    <alternativeName>
        <fullName evidence="13">Glycolipid 2-alpha-mannosyltransferase</fullName>
    </alternativeName>
</protein>
<evidence type="ECO:0000259" key="17">
    <source>
        <dbReference type="Pfam" id="PF07992"/>
    </source>
</evidence>
<evidence type="ECO:0000313" key="19">
    <source>
        <dbReference type="EMBL" id="KAJ6441765.1"/>
    </source>
</evidence>
<comment type="similarity">
    <text evidence="3">Belongs to the glycosyltransferase group 1 family. Glycosyltransferase 4 subfamily.</text>
</comment>
<keyword evidence="8" id="KW-0812">Transmembrane</keyword>
<dbReference type="SUPFAM" id="SSF51905">
    <property type="entry name" value="FAD/NAD(P)-binding domain"/>
    <property type="match status" value="2"/>
</dbReference>
<evidence type="ECO:0000256" key="3">
    <source>
        <dbReference type="ARBA" id="ARBA00009481"/>
    </source>
</evidence>
<comment type="subcellular location">
    <subcellularLocation>
        <location evidence="1">Endoplasmic reticulum membrane</location>
        <topology evidence="1">Single-pass membrane protein</topology>
    </subcellularLocation>
</comment>
<evidence type="ECO:0000256" key="13">
    <source>
        <dbReference type="ARBA" id="ARBA00032515"/>
    </source>
</evidence>
<dbReference type="GO" id="GO:0016491">
    <property type="term" value="F:oxidoreductase activity"/>
    <property type="evidence" value="ECO:0007669"/>
    <property type="project" value="InterPro"/>
</dbReference>
<reference evidence="19" key="1">
    <citation type="submission" date="2023-01" db="EMBL/GenBank/DDBJ databases">
        <title>The growth and conidiation of Purpureocillium lavendulum are regulated by nitrogen source and histone H3K14 acetylation.</title>
        <authorList>
            <person name="Tang P."/>
            <person name="Han J."/>
            <person name="Zhang C."/>
            <person name="Tang P."/>
            <person name="Qi F."/>
            <person name="Zhang K."/>
            <person name="Liang L."/>
        </authorList>
    </citation>
    <scope>NUCLEOTIDE SEQUENCE</scope>
    <source>
        <strain evidence="19">YMF1.00683</strain>
    </source>
</reference>
<dbReference type="InterPro" id="IPR038013">
    <property type="entry name" value="ALG11"/>
</dbReference>
<evidence type="ECO:0000256" key="15">
    <source>
        <dbReference type="ARBA" id="ARBA00056799"/>
    </source>
</evidence>
<dbReference type="PANTHER" id="PTHR45919:SF1">
    <property type="entry name" value="GDP-MAN:MAN(3)GLCNAC(2)-PP-DOL ALPHA-1,2-MANNOSYLTRANSFERASE"/>
    <property type="match status" value="1"/>
</dbReference>
<keyword evidence="20" id="KW-1185">Reference proteome</keyword>
<evidence type="ECO:0000256" key="10">
    <source>
        <dbReference type="ARBA" id="ARBA00022989"/>
    </source>
</evidence>
<comment type="pathway">
    <text evidence="2">Protein modification; protein glycosylation.</text>
</comment>
<dbReference type="CDD" id="cd03806">
    <property type="entry name" value="GT4_ALG11-like"/>
    <property type="match status" value="1"/>
</dbReference>
<dbReference type="InterPro" id="IPR036188">
    <property type="entry name" value="FAD/NAD-bd_sf"/>
</dbReference>
<keyword evidence="11" id="KW-0472">Membrane</keyword>
<dbReference type="EC" id="2.4.1.131" evidence="4"/>
<dbReference type="SUPFAM" id="SSF53756">
    <property type="entry name" value="UDP-Glycosyltransferase/glycogen phosphorylase"/>
    <property type="match status" value="1"/>
</dbReference>
<evidence type="ECO:0000256" key="11">
    <source>
        <dbReference type="ARBA" id="ARBA00023136"/>
    </source>
</evidence>
<comment type="caution">
    <text evidence="19">The sequence shown here is derived from an EMBL/GenBank/DDBJ whole genome shotgun (WGS) entry which is preliminary data.</text>
</comment>
<feature type="domain" description="ALG11 mannosyltransferase N-terminal" evidence="18">
    <location>
        <begin position="1251"/>
        <end position="1459"/>
    </location>
</feature>
<dbReference type="GO" id="GO:0006487">
    <property type="term" value="P:protein N-linked glycosylation"/>
    <property type="evidence" value="ECO:0007669"/>
    <property type="project" value="TreeGrafter"/>
</dbReference>
<organism evidence="19 20">
    <name type="scientific">Purpureocillium lavendulum</name>
    <dbReference type="NCBI Taxonomy" id="1247861"/>
    <lineage>
        <taxon>Eukaryota</taxon>
        <taxon>Fungi</taxon>
        <taxon>Dikarya</taxon>
        <taxon>Ascomycota</taxon>
        <taxon>Pezizomycotina</taxon>
        <taxon>Sordariomycetes</taxon>
        <taxon>Hypocreomycetidae</taxon>
        <taxon>Hypocreales</taxon>
        <taxon>Ophiocordycipitaceae</taxon>
        <taxon>Purpureocillium</taxon>
    </lineage>
</organism>
<keyword evidence="10" id="KW-1133">Transmembrane helix</keyword>
<keyword evidence="6" id="KW-0328">Glycosyltransferase</keyword>
<dbReference type="Gene3D" id="3.40.50.2000">
    <property type="entry name" value="Glycogen Phosphorylase B"/>
    <property type="match status" value="1"/>
</dbReference>
<evidence type="ECO:0000259" key="16">
    <source>
        <dbReference type="Pfam" id="PF00534"/>
    </source>
</evidence>
<evidence type="ECO:0000256" key="1">
    <source>
        <dbReference type="ARBA" id="ARBA00004389"/>
    </source>
</evidence>
<dbReference type="Proteomes" id="UP001163105">
    <property type="component" value="Unassembled WGS sequence"/>
</dbReference>
<evidence type="ECO:0000256" key="7">
    <source>
        <dbReference type="ARBA" id="ARBA00022679"/>
    </source>
</evidence>
<feature type="domain" description="FAD/NAD(P)-binding" evidence="17">
    <location>
        <begin position="4"/>
        <end position="292"/>
    </location>
</feature>
<evidence type="ECO:0000256" key="8">
    <source>
        <dbReference type="ARBA" id="ARBA00022692"/>
    </source>
</evidence>
<dbReference type="Pfam" id="PF07992">
    <property type="entry name" value="Pyr_redox_2"/>
    <property type="match status" value="1"/>
</dbReference>
<evidence type="ECO:0000256" key="12">
    <source>
        <dbReference type="ARBA" id="ARBA00032060"/>
    </source>
</evidence>
<dbReference type="Pfam" id="PF15924">
    <property type="entry name" value="ALG11_N"/>
    <property type="match status" value="1"/>
</dbReference>
<accession>A0AB34FUM1</accession>
<keyword evidence="9" id="KW-0256">Endoplasmic reticulum</keyword>
<dbReference type="PANTHER" id="PTHR45919">
    <property type="entry name" value="GDP-MAN:MAN(3)GLCNAC(2)-PP-DOL ALPHA-1,2-MANNOSYLTRANSFERASE"/>
    <property type="match status" value="1"/>
</dbReference>
<dbReference type="InterPro" id="IPR023753">
    <property type="entry name" value="FAD/NAD-binding_dom"/>
</dbReference>
<dbReference type="FunFam" id="3.40.50.2000:FF:000168">
    <property type="entry name" value="Alpha-1,2-mannosyltransferase (Alg11), putative"/>
    <property type="match status" value="1"/>
</dbReference>
<gene>
    <name evidence="19" type="primary">ALG11</name>
    <name evidence="19" type="ORF">O9K51_05316</name>
</gene>
<dbReference type="Pfam" id="PF00534">
    <property type="entry name" value="Glycos_transf_1"/>
    <property type="match status" value="1"/>
</dbReference>
<dbReference type="GO" id="GO:0004377">
    <property type="term" value="F:GDP-Man:Man(3)GlcNAc(2)-PP-Dol alpha-1,2-mannosyltransferase activity"/>
    <property type="evidence" value="ECO:0007669"/>
    <property type="project" value="UniProtKB-EC"/>
</dbReference>
<comment type="function">
    <text evidence="15">GDP-Man:Man(3)GlcNAc(2)-PP-Dol alpha-1,2-mannosyltransferase that operates in the biosynthetic pathway of dolichol-linked oligosaccharides, the glycan precursors employed in protein asparagine (N)-glycosylation. The assembly of dolichol-linked oligosaccharides begins on the cytosolic side of the endoplasmic reticulum membrane and finishes in its lumen. The sequential addition of sugars to dolichol pyrophosphate produces dolichol-linked oligosaccharides containing fourteen sugars, including two GlcNAcs, nine mannoses and three glucoses. Once assembled, the oligosaccharide is transferred from the lipid to nascent proteins by oligosaccharyltransferases. Catalyzes, on the cytoplasmic face of the endoplasmic reticulum, the addition of the fourth and fifth mannose residues to the dolichol-linked oligosaccharide chain, to produce Man(5)GlcNAc(2)-PP-dolichol core oligosaccharide.</text>
</comment>
<proteinExistence type="inferred from homology"/>
<dbReference type="InterPro" id="IPR001296">
    <property type="entry name" value="Glyco_trans_1"/>
</dbReference>
<evidence type="ECO:0000259" key="18">
    <source>
        <dbReference type="Pfam" id="PF15924"/>
    </source>
</evidence>
<dbReference type="EMBL" id="JAQHRD010000004">
    <property type="protein sequence ID" value="KAJ6441765.1"/>
    <property type="molecule type" value="Genomic_DNA"/>
</dbReference>